<feature type="domain" description="BD-FAE-like" evidence="3">
    <location>
        <begin position="49"/>
        <end position="235"/>
    </location>
</feature>
<dbReference type="GO" id="GO:0016787">
    <property type="term" value="F:hydrolase activity"/>
    <property type="evidence" value="ECO:0007669"/>
    <property type="project" value="UniProtKB-KW"/>
</dbReference>
<dbReference type="AlphaFoldDB" id="A0A6J4U265"/>
<keyword evidence="1" id="KW-0378">Hydrolase</keyword>
<dbReference type="Pfam" id="PF20434">
    <property type="entry name" value="BD-FAE"/>
    <property type="match status" value="1"/>
</dbReference>
<dbReference type="InterPro" id="IPR029058">
    <property type="entry name" value="AB_hydrolase_fold"/>
</dbReference>
<dbReference type="InterPro" id="IPR019826">
    <property type="entry name" value="Carboxylesterase_B_AS"/>
</dbReference>
<dbReference type="Gene3D" id="3.40.50.1820">
    <property type="entry name" value="alpha/beta hydrolase"/>
    <property type="match status" value="1"/>
</dbReference>
<dbReference type="PANTHER" id="PTHR48081:SF33">
    <property type="entry name" value="KYNURENINE FORMAMIDASE"/>
    <property type="match status" value="1"/>
</dbReference>
<evidence type="ECO:0000259" key="3">
    <source>
        <dbReference type="Pfam" id="PF20434"/>
    </source>
</evidence>
<organism evidence="4">
    <name type="scientific">uncultured Sphingosinicella sp</name>
    <dbReference type="NCBI Taxonomy" id="478748"/>
    <lineage>
        <taxon>Bacteria</taxon>
        <taxon>Pseudomonadati</taxon>
        <taxon>Pseudomonadota</taxon>
        <taxon>Alphaproteobacteria</taxon>
        <taxon>Sphingomonadales</taxon>
        <taxon>Sphingosinicellaceae</taxon>
        <taxon>Sphingosinicella</taxon>
        <taxon>environmental samples</taxon>
    </lineage>
</organism>
<evidence type="ECO:0000313" key="4">
    <source>
        <dbReference type="EMBL" id="CAA9538695.1"/>
    </source>
</evidence>
<feature type="chain" id="PRO_5027029589" evidence="2">
    <location>
        <begin position="22"/>
        <end position="289"/>
    </location>
</feature>
<dbReference type="SUPFAM" id="SSF53474">
    <property type="entry name" value="alpha/beta-Hydrolases"/>
    <property type="match status" value="1"/>
</dbReference>
<dbReference type="EMBL" id="CADCWD010000061">
    <property type="protein sequence ID" value="CAA9538695.1"/>
    <property type="molecule type" value="Genomic_DNA"/>
</dbReference>
<reference evidence="4" key="1">
    <citation type="submission" date="2020-02" db="EMBL/GenBank/DDBJ databases">
        <authorList>
            <person name="Meier V. D."/>
        </authorList>
    </citation>
    <scope>NUCLEOTIDE SEQUENCE</scope>
    <source>
        <strain evidence="4">AVDCRST_MAG23</strain>
    </source>
</reference>
<dbReference type="InterPro" id="IPR050300">
    <property type="entry name" value="GDXG_lipolytic_enzyme"/>
</dbReference>
<dbReference type="PROSITE" id="PS00122">
    <property type="entry name" value="CARBOXYLESTERASE_B_1"/>
    <property type="match status" value="1"/>
</dbReference>
<dbReference type="PANTHER" id="PTHR48081">
    <property type="entry name" value="AB HYDROLASE SUPERFAMILY PROTEIN C4A8.06C"/>
    <property type="match status" value="1"/>
</dbReference>
<sequence length="289" mass="30666">MRRYLSPFLLMLAAACSPLKTFNTLVPKDPGVSRVAKDQAFRPGPRGALDIYAPRKAQPGARLPIIVFFYGGSWTSGDKDGYAFVGRALAARGFVVAIPDYRLVPEVRFPGFLEDGAAAVRWVRANASRFGGDPDRIVIAGHSAGAYNAAMLSLDPQWLGADRAAVKGFAGLAGPYDFLPFDSPVTRAAFGQAPDPQATQPVRLASPGDPPSLLLVAGDDTLVYPRNSARLAEALRAAGVPVEVRSYDGIGHVGILTALSRPLRGKATVLRDLADFAARAASQQAPQVR</sequence>
<dbReference type="PROSITE" id="PS51257">
    <property type="entry name" value="PROKAR_LIPOPROTEIN"/>
    <property type="match status" value="1"/>
</dbReference>
<accession>A0A6J4U265</accession>
<evidence type="ECO:0000256" key="2">
    <source>
        <dbReference type="SAM" id="SignalP"/>
    </source>
</evidence>
<dbReference type="InterPro" id="IPR049492">
    <property type="entry name" value="BD-FAE-like_dom"/>
</dbReference>
<evidence type="ECO:0000256" key="1">
    <source>
        <dbReference type="ARBA" id="ARBA00022801"/>
    </source>
</evidence>
<feature type="signal peptide" evidence="2">
    <location>
        <begin position="1"/>
        <end position="21"/>
    </location>
</feature>
<gene>
    <name evidence="4" type="ORF">AVDCRST_MAG23-1695</name>
</gene>
<name>A0A6J4U265_9SPHN</name>
<proteinExistence type="predicted"/>
<protein>
    <submittedName>
        <fullName evidence="4">Carboxylesterase family protein</fullName>
    </submittedName>
</protein>
<keyword evidence="2" id="KW-0732">Signal</keyword>